<dbReference type="Gene3D" id="3.90.176.10">
    <property type="entry name" value="Toxin ADP-ribosyltransferase, Chain A, domain 1"/>
    <property type="match status" value="1"/>
</dbReference>
<evidence type="ECO:0000313" key="2">
    <source>
        <dbReference type="EMBL" id="CAF1327307.1"/>
    </source>
</evidence>
<dbReference type="AlphaFoldDB" id="A0A815FIT1"/>
<keyword evidence="5" id="KW-1185">Reference proteome</keyword>
<dbReference type="Proteomes" id="UP000663829">
    <property type="component" value="Unassembled WGS sequence"/>
</dbReference>
<evidence type="ECO:0000313" key="3">
    <source>
        <dbReference type="EMBL" id="CAF4127535.1"/>
    </source>
</evidence>
<feature type="non-terminal residue" evidence="2">
    <location>
        <position position="1"/>
    </location>
</feature>
<evidence type="ECO:0008006" key="6">
    <source>
        <dbReference type="Google" id="ProtNLM"/>
    </source>
</evidence>
<comment type="caution">
    <text evidence="2">The sequence shown here is derived from an EMBL/GenBank/DDBJ whole genome shotgun (WGS) entry which is preliminary data.</text>
</comment>
<evidence type="ECO:0000313" key="5">
    <source>
        <dbReference type="Proteomes" id="UP000663829"/>
    </source>
</evidence>
<sequence>MWHVKRDIRQLLKKSVPVEHRDWSKANDLIWKFQHENNIEHLIRLYTLQTPFCGALQRNVESFATEIYRHLSKLDNRAYKGRTHRGLIMSYTDLHDYYWAVQNKSSRLIEIKTMSSTSIDRNVAECFTTNRAEHDSCGVMCIFDFPTKCITAINLCQKPCLSAFEDENEVLVLPGILFEVKGIQKHDDGDNGRSTIILSNISVSKKIIMTAVK</sequence>
<organism evidence="2 5">
    <name type="scientific">Didymodactylos carnosus</name>
    <dbReference type="NCBI Taxonomy" id="1234261"/>
    <lineage>
        <taxon>Eukaryota</taxon>
        <taxon>Metazoa</taxon>
        <taxon>Spiralia</taxon>
        <taxon>Gnathifera</taxon>
        <taxon>Rotifera</taxon>
        <taxon>Eurotatoria</taxon>
        <taxon>Bdelloidea</taxon>
        <taxon>Philodinida</taxon>
        <taxon>Philodinidae</taxon>
        <taxon>Didymodactylos</taxon>
    </lineage>
</organism>
<accession>A0A815FIT1</accession>
<name>A0A815FIT1_9BILA</name>
<dbReference type="Proteomes" id="UP000682733">
    <property type="component" value="Unassembled WGS sequence"/>
</dbReference>
<reference evidence="2" key="1">
    <citation type="submission" date="2021-02" db="EMBL/GenBank/DDBJ databases">
        <authorList>
            <person name="Nowell W R."/>
        </authorList>
    </citation>
    <scope>NUCLEOTIDE SEQUENCE</scope>
</reference>
<dbReference type="OrthoDB" id="429841at2759"/>
<gene>
    <name evidence="2" type="ORF">GPM918_LOCUS29770</name>
    <name evidence="1" type="ORF">OVA965_LOCUS29306</name>
    <name evidence="4" type="ORF">SRO942_LOCUS30360</name>
    <name evidence="3" type="ORF">TMI583_LOCUS30076</name>
</gene>
<dbReference type="EMBL" id="CAJNOK010020539">
    <property type="protein sequence ID" value="CAF1318123.1"/>
    <property type="molecule type" value="Genomic_DNA"/>
</dbReference>
<proteinExistence type="predicted"/>
<dbReference type="EMBL" id="CAJOBA010042137">
    <property type="protein sequence ID" value="CAF4127535.1"/>
    <property type="molecule type" value="Genomic_DNA"/>
</dbReference>
<dbReference type="EMBL" id="CAJNOQ010013715">
    <property type="protein sequence ID" value="CAF1327307.1"/>
    <property type="molecule type" value="Genomic_DNA"/>
</dbReference>
<evidence type="ECO:0000313" key="1">
    <source>
        <dbReference type="EMBL" id="CAF1318123.1"/>
    </source>
</evidence>
<dbReference type="Proteomes" id="UP000677228">
    <property type="component" value="Unassembled WGS sequence"/>
</dbReference>
<evidence type="ECO:0000313" key="4">
    <source>
        <dbReference type="EMBL" id="CAF4177943.1"/>
    </source>
</evidence>
<dbReference type="EMBL" id="CAJOBC010051063">
    <property type="protein sequence ID" value="CAF4177943.1"/>
    <property type="molecule type" value="Genomic_DNA"/>
</dbReference>
<protein>
    <recommendedName>
        <fullName evidence="6">NAD(P)(+)--arginine ADP-ribosyltransferase</fullName>
    </recommendedName>
</protein>
<dbReference type="Proteomes" id="UP000681722">
    <property type="component" value="Unassembled WGS sequence"/>
</dbReference>
<dbReference type="SUPFAM" id="SSF56399">
    <property type="entry name" value="ADP-ribosylation"/>
    <property type="match status" value="1"/>
</dbReference>